<evidence type="ECO:0000313" key="2">
    <source>
        <dbReference type="EMBL" id="SPT70183.1"/>
    </source>
</evidence>
<reference evidence="2 3" key="1">
    <citation type="submission" date="2018-06" db="EMBL/GenBank/DDBJ databases">
        <authorList>
            <consortium name="Pathogen Informatics"/>
            <person name="Doyle S."/>
        </authorList>
    </citation>
    <scope>NUCLEOTIDE SEQUENCE [LARGE SCALE GENOMIC DNA]</scope>
    <source>
        <strain evidence="2 3">NCTC13093</strain>
    </source>
</reference>
<protein>
    <recommendedName>
        <fullName evidence="1">Peptidase S8/S53 domain-containing protein</fullName>
    </recommendedName>
</protein>
<gene>
    <name evidence="2" type="ORF">NCTC13093_01588</name>
</gene>
<organism evidence="2 3">
    <name type="scientific">Anaerobiospirillum thomasii</name>
    <dbReference type="NCBI Taxonomy" id="179995"/>
    <lineage>
        <taxon>Bacteria</taxon>
        <taxon>Pseudomonadati</taxon>
        <taxon>Pseudomonadota</taxon>
        <taxon>Gammaproteobacteria</taxon>
        <taxon>Aeromonadales</taxon>
        <taxon>Succinivibrionaceae</taxon>
        <taxon>Anaerobiospirillum</taxon>
    </lineage>
</organism>
<dbReference type="Pfam" id="PF00082">
    <property type="entry name" value="Peptidase_S8"/>
    <property type="match status" value="1"/>
</dbReference>
<evidence type="ECO:0000313" key="3">
    <source>
        <dbReference type="Proteomes" id="UP000250086"/>
    </source>
</evidence>
<accession>A0A2X0V8U7</accession>
<sequence length="136" mass="15114">MVVNKDGRSMHGVAFDSNITSVNFENDDDFLKGYEYYNQREDIKVINNSHGLSVLFDTQGADFNSFDDLKEIYESDDTLAIGYKVAMANYNKLLINANGNEGTLDPLVNALGGTVFEELKHNLIGVSAINSYFLSI</sequence>
<dbReference type="GO" id="GO:0004252">
    <property type="term" value="F:serine-type endopeptidase activity"/>
    <property type="evidence" value="ECO:0007669"/>
    <property type="project" value="InterPro"/>
</dbReference>
<dbReference type="GO" id="GO:0006508">
    <property type="term" value="P:proteolysis"/>
    <property type="evidence" value="ECO:0007669"/>
    <property type="project" value="InterPro"/>
</dbReference>
<evidence type="ECO:0000259" key="1">
    <source>
        <dbReference type="Pfam" id="PF00082"/>
    </source>
</evidence>
<feature type="domain" description="Peptidase S8/S53" evidence="1">
    <location>
        <begin position="5"/>
        <end position="130"/>
    </location>
</feature>
<dbReference type="SUPFAM" id="SSF52743">
    <property type="entry name" value="Subtilisin-like"/>
    <property type="match status" value="1"/>
</dbReference>
<proteinExistence type="predicted"/>
<name>A0A2X0V8U7_9GAMM</name>
<dbReference type="Proteomes" id="UP000250086">
    <property type="component" value="Unassembled WGS sequence"/>
</dbReference>
<dbReference type="EMBL" id="UAPV01000001">
    <property type="protein sequence ID" value="SPT70183.1"/>
    <property type="molecule type" value="Genomic_DNA"/>
</dbReference>
<dbReference type="Gene3D" id="3.40.50.200">
    <property type="entry name" value="Peptidase S8/S53 domain"/>
    <property type="match status" value="1"/>
</dbReference>
<dbReference type="AlphaFoldDB" id="A0A2X0V8U7"/>
<keyword evidence="3" id="KW-1185">Reference proteome</keyword>
<dbReference type="InterPro" id="IPR036852">
    <property type="entry name" value="Peptidase_S8/S53_dom_sf"/>
</dbReference>
<dbReference type="InterPro" id="IPR000209">
    <property type="entry name" value="Peptidase_S8/S53_dom"/>
</dbReference>